<name>A0ABQ7TTW8_SOLTU</name>
<gene>
    <name evidence="2" type="ORF">KY290_036323</name>
</gene>
<evidence type="ECO:0000259" key="1">
    <source>
        <dbReference type="PROSITE" id="PS50011"/>
    </source>
</evidence>
<dbReference type="Proteomes" id="UP000826656">
    <property type="component" value="Unassembled WGS sequence"/>
</dbReference>
<protein>
    <recommendedName>
        <fullName evidence="1">Protein kinase domain-containing protein</fullName>
    </recommendedName>
</protein>
<dbReference type="EMBL" id="JAIVGD010000028">
    <property type="protein sequence ID" value="KAH0737618.1"/>
    <property type="molecule type" value="Genomic_DNA"/>
</dbReference>
<dbReference type="Gene3D" id="1.10.510.10">
    <property type="entry name" value="Transferase(Phosphotransferase) domain 1"/>
    <property type="match status" value="1"/>
</dbReference>
<dbReference type="PROSITE" id="PS50011">
    <property type="entry name" value="PROTEIN_KINASE_DOM"/>
    <property type="match status" value="1"/>
</dbReference>
<organism evidence="2 3">
    <name type="scientific">Solanum tuberosum</name>
    <name type="common">Potato</name>
    <dbReference type="NCBI Taxonomy" id="4113"/>
    <lineage>
        <taxon>Eukaryota</taxon>
        <taxon>Viridiplantae</taxon>
        <taxon>Streptophyta</taxon>
        <taxon>Embryophyta</taxon>
        <taxon>Tracheophyta</taxon>
        <taxon>Spermatophyta</taxon>
        <taxon>Magnoliopsida</taxon>
        <taxon>eudicotyledons</taxon>
        <taxon>Gunneridae</taxon>
        <taxon>Pentapetalae</taxon>
        <taxon>asterids</taxon>
        <taxon>lamiids</taxon>
        <taxon>Solanales</taxon>
        <taxon>Solanaceae</taxon>
        <taxon>Solanoideae</taxon>
        <taxon>Solaneae</taxon>
        <taxon>Solanum</taxon>
    </lineage>
</organism>
<sequence>MQCLTECNIAIKTWDFFVPQLPFYADHPARFCFGWDGRMKVATQLASLFVWFHEKRYAFGTVRPKDIMIDKDFNIKVFDFGFLTSVTNEDNWGPLPYRAIREPPEARYEPAKL</sequence>
<proteinExistence type="predicted"/>
<accession>A0ABQ7TTW8</accession>
<dbReference type="SUPFAM" id="SSF56112">
    <property type="entry name" value="Protein kinase-like (PK-like)"/>
    <property type="match status" value="1"/>
</dbReference>
<evidence type="ECO:0000313" key="3">
    <source>
        <dbReference type="Proteomes" id="UP000826656"/>
    </source>
</evidence>
<dbReference type="InterPro" id="IPR000719">
    <property type="entry name" value="Prot_kinase_dom"/>
</dbReference>
<comment type="caution">
    <text evidence="2">The sequence shown here is derived from an EMBL/GenBank/DDBJ whole genome shotgun (WGS) entry which is preliminary data.</text>
</comment>
<evidence type="ECO:0000313" key="2">
    <source>
        <dbReference type="EMBL" id="KAH0737618.1"/>
    </source>
</evidence>
<dbReference type="InterPro" id="IPR011009">
    <property type="entry name" value="Kinase-like_dom_sf"/>
</dbReference>
<keyword evidence="3" id="KW-1185">Reference proteome</keyword>
<reference evidence="2 3" key="1">
    <citation type="journal article" date="2021" name="bioRxiv">
        <title>Chromosome-scale and haplotype-resolved genome assembly of a tetraploid potato cultivar.</title>
        <authorList>
            <person name="Sun H."/>
            <person name="Jiao W.-B."/>
            <person name="Krause K."/>
            <person name="Campoy J.A."/>
            <person name="Goel M."/>
            <person name="Folz-Donahue K."/>
            <person name="Kukat C."/>
            <person name="Huettel B."/>
            <person name="Schneeberger K."/>
        </authorList>
    </citation>
    <scope>NUCLEOTIDE SEQUENCE [LARGE SCALE GENOMIC DNA]</scope>
    <source>
        <strain evidence="2">SolTubOtavaFocal</strain>
        <tissue evidence="2">Leaves</tissue>
    </source>
</reference>
<feature type="domain" description="Protein kinase" evidence="1">
    <location>
        <begin position="1"/>
        <end position="113"/>
    </location>
</feature>